<reference evidence="2 3" key="1">
    <citation type="submission" date="2013-09" db="EMBL/GenBank/DDBJ databases">
        <authorList>
            <person name="Zeng Z."/>
            <person name="Chen C."/>
        </authorList>
    </citation>
    <scope>NUCLEOTIDE SEQUENCE [LARGE SCALE GENOMIC DNA]</scope>
    <source>
        <strain evidence="2 3">F44-8</strain>
    </source>
</reference>
<accession>A0A0A2LTB3</accession>
<dbReference type="Proteomes" id="UP000030129">
    <property type="component" value="Unassembled WGS sequence"/>
</dbReference>
<protein>
    <submittedName>
        <fullName evidence="2">Gliding motility protein GldD</fullName>
    </submittedName>
</protein>
<evidence type="ECO:0000313" key="2">
    <source>
        <dbReference type="EMBL" id="KGO79415.1"/>
    </source>
</evidence>
<dbReference type="InterPro" id="IPR019850">
    <property type="entry name" value="GldD-like"/>
</dbReference>
<dbReference type="AlphaFoldDB" id="A0A0A2LTB3"/>
<feature type="chain" id="PRO_5002002532" evidence="1">
    <location>
        <begin position="19"/>
        <end position="189"/>
    </location>
</feature>
<dbReference type="RefSeq" id="WP_035135163.1">
    <property type="nucleotide sequence ID" value="NZ_JRLV01000017.1"/>
</dbReference>
<evidence type="ECO:0000313" key="3">
    <source>
        <dbReference type="Proteomes" id="UP000030129"/>
    </source>
</evidence>
<dbReference type="Pfam" id="PF25593">
    <property type="entry name" value="GldD_lipo"/>
    <property type="match status" value="1"/>
</dbReference>
<dbReference type="NCBIfam" id="TIGR03512">
    <property type="entry name" value="GldD_lipo"/>
    <property type="match status" value="1"/>
</dbReference>
<keyword evidence="1" id="KW-0732">Signal</keyword>
<proteinExistence type="predicted"/>
<feature type="signal peptide" evidence="1">
    <location>
        <begin position="1"/>
        <end position="18"/>
    </location>
</feature>
<dbReference type="PROSITE" id="PS51257">
    <property type="entry name" value="PROKAR_LIPOPROTEIN"/>
    <property type="match status" value="1"/>
</dbReference>
<gene>
    <name evidence="2" type="ORF">Q763_13660</name>
</gene>
<dbReference type="eggNOG" id="ENOG502ZRB2">
    <property type="taxonomic scope" value="Bacteria"/>
</dbReference>
<dbReference type="EMBL" id="JRLV01000017">
    <property type="protein sequence ID" value="KGO79415.1"/>
    <property type="molecule type" value="Genomic_DNA"/>
</dbReference>
<organism evidence="2 3">
    <name type="scientific">Flavobacterium beibuense F44-8</name>
    <dbReference type="NCBI Taxonomy" id="1406840"/>
    <lineage>
        <taxon>Bacteria</taxon>
        <taxon>Pseudomonadati</taxon>
        <taxon>Bacteroidota</taxon>
        <taxon>Flavobacteriia</taxon>
        <taxon>Flavobacteriales</taxon>
        <taxon>Flavobacteriaceae</taxon>
        <taxon>Flavobacterium</taxon>
    </lineage>
</organism>
<sequence length="189" mass="21755">MNTIKRFFALGVLLPAMAVFTSCGEDVVPKPEAYLRLDYKEADYMIYDKACALDFAVNSKATIVDKGDCNLDIRYPDMKATVYLTYKDIHNDLERLLRDVQKHTYEHVIKADGIQEQPFMIPEKKLYGMFYEVGGDAATNAQFYVTDSVSHFISGSLYFYVKPNYDSLMPAANYIKNDMRTLMESIQWK</sequence>
<evidence type="ECO:0000256" key="1">
    <source>
        <dbReference type="SAM" id="SignalP"/>
    </source>
</evidence>
<keyword evidence="3" id="KW-1185">Reference proteome</keyword>
<comment type="caution">
    <text evidence="2">The sequence shown here is derived from an EMBL/GenBank/DDBJ whole genome shotgun (WGS) entry which is preliminary data.</text>
</comment>
<name>A0A0A2LTB3_9FLAO</name>
<dbReference type="STRING" id="1406840.Q763_13660"/>